<protein>
    <recommendedName>
        <fullName evidence="3">CopG family transcriptional regulator</fullName>
    </recommendedName>
</protein>
<dbReference type="Gene3D" id="1.10.1220.10">
    <property type="entry name" value="Met repressor-like"/>
    <property type="match status" value="1"/>
</dbReference>
<evidence type="ECO:0000313" key="2">
    <source>
        <dbReference type="Proteomes" id="UP000727654"/>
    </source>
</evidence>
<dbReference type="InterPro" id="IPR010985">
    <property type="entry name" value="Ribbon_hlx_hlx"/>
</dbReference>
<reference evidence="1 2" key="1">
    <citation type="submission" date="2021-08" db="EMBL/GenBank/DDBJ databases">
        <authorList>
            <person name="Peeters C."/>
        </authorList>
    </citation>
    <scope>NUCLEOTIDE SEQUENCE [LARGE SCALE GENOMIC DNA]</scope>
    <source>
        <strain evidence="1 2">LMG 23992</strain>
    </source>
</reference>
<dbReference type="EMBL" id="CAJZAI010000001">
    <property type="protein sequence ID" value="CAG9165222.1"/>
    <property type="molecule type" value="Genomic_DNA"/>
</dbReference>
<dbReference type="InterPro" id="IPR013321">
    <property type="entry name" value="Arc_rbn_hlx_hlx"/>
</dbReference>
<evidence type="ECO:0008006" key="3">
    <source>
        <dbReference type="Google" id="ProtNLM"/>
    </source>
</evidence>
<gene>
    <name evidence="1" type="ORF">LMG23992_00366</name>
</gene>
<evidence type="ECO:0000313" key="1">
    <source>
        <dbReference type="EMBL" id="CAG9165222.1"/>
    </source>
</evidence>
<keyword evidence="2" id="KW-1185">Reference proteome</keyword>
<dbReference type="RefSeq" id="WP_224078080.1">
    <property type="nucleotide sequence ID" value="NZ_CAJZAI010000001.1"/>
</dbReference>
<organism evidence="1 2">
    <name type="scientific">Cupriavidus laharis</name>
    <dbReference type="NCBI Taxonomy" id="151654"/>
    <lineage>
        <taxon>Bacteria</taxon>
        <taxon>Pseudomonadati</taxon>
        <taxon>Pseudomonadota</taxon>
        <taxon>Betaproteobacteria</taxon>
        <taxon>Burkholderiales</taxon>
        <taxon>Burkholderiaceae</taxon>
        <taxon>Cupriavidus</taxon>
    </lineage>
</organism>
<dbReference type="Proteomes" id="UP000727654">
    <property type="component" value="Unassembled WGS sequence"/>
</dbReference>
<name>A0ABM8WDP2_9BURK</name>
<accession>A0ABM8WDP2</accession>
<proteinExistence type="predicted"/>
<comment type="caution">
    <text evidence="1">The sequence shown here is derived from an EMBL/GenBank/DDBJ whole genome shotgun (WGS) entry which is preliminary data.</text>
</comment>
<dbReference type="SUPFAM" id="SSF47598">
    <property type="entry name" value="Ribbon-helix-helix"/>
    <property type="match status" value="1"/>
</dbReference>
<sequence>MAVIPRTKPVSVETFIGGAPDAGACSAAPVVAQGGGRPIRKVGKKHIITVSIDPTVLDELDTYAIRMGMSRAAVITYAVKTLLKDE</sequence>
<dbReference type="CDD" id="cd22231">
    <property type="entry name" value="RHH_NikR_HicB-like"/>
    <property type="match status" value="1"/>
</dbReference>